<keyword evidence="4 7" id="KW-0238">DNA-binding</keyword>
<evidence type="ECO:0000313" key="10">
    <source>
        <dbReference type="EMBL" id="KPL84625.1"/>
    </source>
</evidence>
<dbReference type="GO" id="GO:0000976">
    <property type="term" value="F:transcription cis-regulatory region binding"/>
    <property type="evidence" value="ECO:0007669"/>
    <property type="project" value="TreeGrafter"/>
</dbReference>
<evidence type="ECO:0000256" key="5">
    <source>
        <dbReference type="ARBA" id="ARBA00023163"/>
    </source>
</evidence>
<reference evidence="10 11" key="1">
    <citation type="submission" date="2015-07" db="EMBL/GenBank/DDBJ databases">
        <title>Whole genome sequence of Thermanaerothrix daxensis DSM 23592.</title>
        <authorList>
            <person name="Hemp J."/>
            <person name="Ward L.M."/>
            <person name="Pace L.A."/>
            <person name="Fischer W.W."/>
        </authorList>
    </citation>
    <scope>NUCLEOTIDE SEQUENCE [LARGE SCALE GENOMIC DNA]</scope>
    <source>
        <strain evidence="10 11">GNS-1</strain>
    </source>
</reference>
<dbReference type="InterPro" id="IPR039420">
    <property type="entry name" value="WalR-like"/>
</dbReference>
<dbReference type="InterPro" id="IPR001789">
    <property type="entry name" value="Sig_transdc_resp-reg_receiver"/>
</dbReference>
<evidence type="ECO:0000256" key="7">
    <source>
        <dbReference type="PROSITE-ProRule" id="PRU01091"/>
    </source>
</evidence>
<proteinExistence type="predicted"/>
<name>A0A0P6XMB4_9CHLR</name>
<dbReference type="Gene3D" id="3.40.50.2300">
    <property type="match status" value="1"/>
</dbReference>
<dbReference type="Gene3D" id="6.10.250.690">
    <property type="match status" value="1"/>
</dbReference>
<dbReference type="EMBL" id="LGKO01000002">
    <property type="protein sequence ID" value="KPL84625.1"/>
    <property type="molecule type" value="Genomic_DNA"/>
</dbReference>
<evidence type="ECO:0000259" key="9">
    <source>
        <dbReference type="PROSITE" id="PS51755"/>
    </source>
</evidence>
<dbReference type="Pfam" id="PF00072">
    <property type="entry name" value="Response_reg"/>
    <property type="match status" value="1"/>
</dbReference>
<dbReference type="Proteomes" id="UP000050544">
    <property type="component" value="Unassembled WGS sequence"/>
</dbReference>
<evidence type="ECO:0000256" key="3">
    <source>
        <dbReference type="ARBA" id="ARBA00023015"/>
    </source>
</evidence>
<feature type="DNA-binding region" description="OmpR/PhoB-type" evidence="7">
    <location>
        <begin position="129"/>
        <end position="228"/>
    </location>
</feature>
<evidence type="ECO:0000313" key="11">
    <source>
        <dbReference type="Proteomes" id="UP000050544"/>
    </source>
</evidence>
<feature type="modified residue" description="4-aspartylphosphate" evidence="6">
    <location>
        <position position="53"/>
    </location>
</feature>
<dbReference type="PROSITE" id="PS51755">
    <property type="entry name" value="OMPR_PHOB"/>
    <property type="match status" value="1"/>
</dbReference>
<comment type="caution">
    <text evidence="10">The sequence shown here is derived from an EMBL/GenBank/DDBJ whole genome shotgun (WGS) entry which is preliminary data.</text>
</comment>
<dbReference type="SUPFAM" id="SSF52172">
    <property type="entry name" value="CheY-like"/>
    <property type="match status" value="1"/>
</dbReference>
<sequence length="232" mass="26831">MNPKILVVDDDPTLNELVRLNLERKGFSVYCAEDGEEALRLAYETHPDLVILDIMMPRVDGYEVCRRLRALTDVPILFLTAKSRDTDVLRGFDAGADDYMRKPFSLRELEARVQALLKRSGRKESSQQTDVFDDGHLRIDLNLQAVYRGGRPVRLTPTEFRLLACLVKERGKVLTHEELLRRVWGEGYVDAVPTLSLYIRYLREKIEDDPGCPQYIRNKWGVGYWFSRPGEQ</sequence>
<evidence type="ECO:0000256" key="4">
    <source>
        <dbReference type="ARBA" id="ARBA00023125"/>
    </source>
</evidence>
<protein>
    <recommendedName>
        <fullName evidence="12">Fis family transcriptional regulator</fullName>
    </recommendedName>
</protein>
<dbReference type="STRING" id="869279.SE15_06105"/>
<dbReference type="OrthoDB" id="9790442at2"/>
<dbReference type="PROSITE" id="PS50110">
    <property type="entry name" value="RESPONSE_REGULATORY"/>
    <property type="match status" value="1"/>
</dbReference>
<dbReference type="InterPro" id="IPR001867">
    <property type="entry name" value="OmpR/PhoB-type_DNA-bd"/>
</dbReference>
<dbReference type="InterPro" id="IPR011006">
    <property type="entry name" value="CheY-like_superfamily"/>
</dbReference>
<dbReference type="PANTHER" id="PTHR48111:SF40">
    <property type="entry name" value="PHOSPHATE REGULON TRANSCRIPTIONAL REGULATORY PROTEIN PHOB"/>
    <property type="match status" value="1"/>
</dbReference>
<dbReference type="InterPro" id="IPR036388">
    <property type="entry name" value="WH-like_DNA-bd_sf"/>
</dbReference>
<organism evidence="10 11">
    <name type="scientific">Thermanaerothrix daxensis</name>
    <dbReference type="NCBI Taxonomy" id="869279"/>
    <lineage>
        <taxon>Bacteria</taxon>
        <taxon>Bacillati</taxon>
        <taxon>Chloroflexota</taxon>
        <taxon>Anaerolineae</taxon>
        <taxon>Anaerolineales</taxon>
        <taxon>Anaerolineaceae</taxon>
        <taxon>Thermanaerothrix</taxon>
    </lineage>
</organism>
<dbReference type="Gene3D" id="1.10.10.10">
    <property type="entry name" value="Winged helix-like DNA-binding domain superfamily/Winged helix DNA-binding domain"/>
    <property type="match status" value="1"/>
</dbReference>
<feature type="domain" description="OmpR/PhoB-type" evidence="9">
    <location>
        <begin position="129"/>
        <end position="228"/>
    </location>
</feature>
<dbReference type="GO" id="GO:0006355">
    <property type="term" value="P:regulation of DNA-templated transcription"/>
    <property type="evidence" value="ECO:0007669"/>
    <property type="project" value="InterPro"/>
</dbReference>
<keyword evidence="1 6" id="KW-0597">Phosphoprotein</keyword>
<evidence type="ECO:0000256" key="1">
    <source>
        <dbReference type="ARBA" id="ARBA00022553"/>
    </source>
</evidence>
<dbReference type="RefSeq" id="WP_054521180.1">
    <property type="nucleotide sequence ID" value="NZ_LGKO01000002.1"/>
</dbReference>
<dbReference type="GO" id="GO:0000156">
    <property type="term" value="F:phosphorelay response regulator activity"/>
    <property type="evidence" value="ECO:0007669"/>
    <property type="project" value="TreeGrafter"/>
</dbReference>
<dbReference type="GO" id="GO:0005829">
    <property type="term" value="C:cytosol"/>
    <property type="evidence" value="ECO:0007669"/>
    <property type="project" value="TreeGrafter"/>
</dbReference>
<dbReference type="FunFam" id="3.40.50.2300:FF:000001">
    <property type="entry name" value="DNA-binding response regulator PhoB"/>
    <property type="match status" value="1"/>
</dbReference>
<keyword evidence="11" id="KW-1185">Reference proteome</keyword>
<feature type="domain" description="Response regulatory" evidence="8">
    <location>
        <begin position="4"/>
        <end position="117"/>
    </location>
</feature>
<dbReference type="AlphaFoldDB" id="A0A0P6XMB4"/>
<evidence type="ECO:0000256" key="6">
    <source>
        <dbReference type="PROSITE-ProRule" id="PRU00169"/>
    </source>
</evidence>
<keyword evidence="5" id="KW-0804">Transcription</keyword>
<accession>A0A0P6XMB4</accession>
<dbReference type="GO" id="GO:0032993">
    <property type="term" value="C:protein-DNA complex"/>
    <property type="evidence" value="ECO:0007669"/>
    <property type="project" value="TreeGrafter"/>
</dbReference>
<dbReference type="CDD" id="cd17574">
    <property type="entry name" value="REC_OmpR"/>
    <property type="match status" value="1"/>
</dbReference>
<dbReference type="PANTHER" id="PTHR48111">
    <property type="entry name" value="REGULATOR OF RPOS"/>
    <property type="match status" value="1"/>
</dbReference>
<keyword evidence="3" id="KW-0805">Transcription regulation</keyword>
<dbReference type="SUPFAM" id="SSF46894">
    <property type="entry name" value="C-terminal effector domain of the bipartite response regulators"/>
    <property type="match status" value="1"/>
</dbReference>
<evidence type="ECO:0008006" key="12">
    <source>
        <dbReference type="Google" id="ProtNLM"/>
    </source>
</evidence>
<dbReference type="SMART" id="SM00862">
    <property type="entry name" value="Trans_reg_C"/>
    <property type="match status" value="1"/>
</dbReference>
<dbReference type="InterPro" id="IPR016032">
    <property type="entry name" value="Sig_transdc_resp-reg_C-effctor"/>
</dbReference>
<dbReference type="CDD" id="cd00383">
    <property type="entry name" value="trans_reg_C"/>
    <property type="match status" value="1"/>
</dbReference>
<dbReference type="SMART" id="SM00448">
    <property type="entry name" value="REC"/>
    <property type="match status" value="1"/>
</dbReference>
<evidence type="ECO:0000259" key="8">
    <source>
        <dbReference type="PROSITE" id="PS50110"/>
    </source>
</evidence>
<evidence type="ECO:0000256" key="2">
    <source>
        <dbReference type="ARBA" id="ARBA00023012"/>
    </source>
</evidence>
<gene>
    <name evidence="10" type="ORF">SE15_06105</name>
</gene>
<keyword evidence="2" id="KW-0902">Two-component regulatory system</keyword>
<dbReference type="Pfam" id="PF00486">
    <property type="entry name" value="Trans_reg_C"/>
    <property type="match status" value="1"/>
</dbReference>